<protein>
    <submittedName>
        <fullName evidence="7">TonB family protein</fullName>
    </submittedName>
</protein>
<sequence length="315" mass="34861">MTAMTYQNLSLAWHPENKRDRRYTIFSIGVLALFVSVGLFFGSIEVPEEPRKERVEVPERIANFILEKPKPQPKPKEIEEPKPIPKPKPKVKRKRPEKEIELTETQKVARKKAEESGLLALSDELSDLIDTSSIDSMVGKKLNKNNQVTKVASADTSLLTADASKGSDGVNSGEILSRSSGGVKLDAQQRKIAQQLLTARASSGKGKAVDKSDSKPRIGNYRSEEDIAYVMDQNKSNLHTIYRRARRNNPGIKGKIVLEITISPAGKVLDVIVASSELNDPGLESRIVARIKQFNFGAKNVKTVTVTYPVEFLPS</sequence>
<feature type="compositionally biased region" description="Basic residues" evidence="5">
    <location>
        <begin position="85"/>
        <end position="95"/>
    </location>
</feature>
<keyword evidence="3 6" id="KW-1133">Transmembrane helix</keyword>
<feature type="transmembrane region" description="Helical" evidence="6">
    <location>
        <begin position="23"/>
        <end position="44"/>
    </location>
</feature>
<dbReference type="RefSeq" id="WP_142932799.1">
    <property type="nucleotide sequence ID" value="NZ_ML660167.1"/>
</dbReference>
<evidence type="ECO:0000256" key="6">
    <source>
        <dbReference type="SAM" id="Phobius"/>
    </source>
</evidence>
<evidence type="ECO:0000256" key="4">
    <source>
        <dbReference type="ARBA" id="ARBA00023136"/>
    </source>
</evidence>
<evidence type="ECO:0000313" key="8">
    <source>
        <dbReference type="Proteomes" id="UP000315439"/>
    </source>
</evidence>
<dbReference type="NCBIfam" id="TIGR01352">
    <property type="entry name" value="tonB_Cterm"/>
    <property type="match status" value="1"/>
</dbReference>
<accession>A0A545U8T0</accession>
<organism evidence="7 8">
    <name type="scientific">Aliikangiella coralliicola</name>
    <dbReference type="NCBI Taxonomy" id="2592383"/>
    <lineage>
        <taxon>Bacteria</taxon>
        <taxon>Pseudomonadati</taxon>
        <taxon>Pseudomonadota</taxon>
        <taxon>Gammaproteobacteria</taxon>
        <taxon>Oceanospirillales</taxon>
        <taxon>Pleioneaceae</taxon>
        <taxon>Aliikangiella</taxon>
    </lineage>
</organism>
<dbReference type="AlphaFoldDB" id="A0A545U8T0"/>
<dbReference type="GO" id="GO:0016020">
    <property type="term" value="C:membrane"/>
    <property type="evidence" value="ECO:0007669"/>
    <property type="project" value="UniProtKB-SubCell"/>
</dbReference>
<name>A0A545U8T0_9GAMM</name>
<evidence type="ECO:0000256" key="2">
    <source>
        <dbReference type="ARBA" id="ARBA00022692"/>
    </source>
</evidence>
<dbReference type="Proteomes" id="UP000315439">
    <property type="component" value="Unassembled WGS sequence"/>
</dbReference>
<keyword evidence="4 6" id="KW-0472">Membrane</keyword>
<evidence type="ECO:0000256" key="3">
    <source>
        <dbReference type="ARBA" id="ARBA00022989"/>
    </source>
</evidence>
<dbReference type="InterPro" id="IPR006260">
    <property type="entry name" value="TonB/TolA_C"/>
</dbReference>
<dbReference type="OrthoDB" id="7057177at2"/>
<comment type="caution">
    <text evidence="7">The sequence shown here is derived from an EMBL/GenBank/DDBJ whole genome shotgun (WGS) entry which is preliminary data.</text>
</comment>
<feature type="compositionally biased region" description="Basic and acidic residues" evidence="5">
    <location>
        <begin position="67"/>
        <end position="83"/>
    </location>
</feature>
<keyword evidence="8" id="KW-1185">Reference proteome</keyword>
<feature type="region of interest" description="Disordered" evidence="5">
    <location>
        <begin position="67"/>
        <end position="100"/>
    </location>
</feature>
<evidence type="ECO:0000256" key="5">
    <source>
        <dbReference type="SAM" id="MobiDB-lite"/>
    </source>
</evidence>
<dbReference type="Gene3D" id="3.30.1150.10">
    <property type="match status" value="1"/>
</dbReference>
<dbReference type="NCBIfam" id="NF033768">
    <property type="entry name" value="myxo_SS_tail"/>
    <property type="match status" value="1"/>
</dbReference>
<reference evidence="7 8" key="1">
    <citation type="submission" date="2019-07" db="EMBL/GenBank/DDBJ databases">
        <title>Draft genome for Aliikangiella sp. M105.</title>
        <authorList>
            <person name="Wang G."/>
        </authorList>
    </citation>
    <scope>NUCLEOTIDE SEQUENCE [LARGE SCALE GENOMIC DNA]</scope>
    <source>
        <strain evidence="7 8">M105</strain>
    </source>
</reference>
<evidence type="ECO:0000256" key="1">
    <source>
        <dbReference type="ARBA" id="ARBA00004167"/>
    </source>
</evidence>
<comment type="subcellular location">
    <subcellularLocation>
        <location evidence="1">Membrane</location>
        <topology evidence="1">Single-pass membrane protein</topology>
    </subcellularLocation>
</comment>
<dbReference type="InterPro" id="IPR049806">
    <property type="entry name" value="MasK-like_C"/>
</dbReference>
<evidence type="ECO:0000313" key="7">
    <source>
        <dbReference type="EMBL" id="TQV85880.1"/>
    </source>
</evidence>
<keyword evidence="2 6" id="KW-0812">Transmembrane</keyword>
<proteinExistence type="predicted"/>
<gene>
    <name evidence="7" type="ORF">FLL46_18325</name>
</gene>
<dbReference type="EMBL" id="VIKS01000011">
    <property type="protein sequence ID" value="TQV85880.1"/>
    <property type="molecule type" value="Genomic_DNA"/>
</dbReference>